<comment type="caution">
    <text evidence="1">The sequence shown here is derived from an EMBL/GenBank/DDBJ whole genome shotgun (WGS) entry which is preliminary data.</text>
</comment>
<accession>A0A7W8V5N4</accession>
<keyword evidence="2" id="KW-1185">Reference proteome</keyword>
<protein>
    <submittedName>
        <fullName evidence="1">Uncharacterized protein</fullName>
    </submittedName>
</protein>
<dbReference type="Proteomes" id="UP000592780">
    <property type="component" value="Unassembled WGS sequence"/>
</dbReference>
<name>A0A7W8V5N4_PARAM</name>
<dbReference type="AlphaFoldDB" id="A0A7W8V5N4"/>
<organism evidence="1 2">
    <name type="scientific">Paraburkholderia atlantica</name>
    <dbReference type="NCBI Taxonomy" id="2654982"/>
    <lineage>
        <taxon>Bacteria</taxon>
        <taxon>Pseudomonadati</taxon>
        <taxon>Pseudomonadota</taxon>
        <taxon>Betaproteobacteria</taxon>
        <taxon>Burkholderiales</taxon>
        <taxon>Burkholderiaceae</taxon>
        <taxon>Paraburkholderia</taxon>
    </lineage>
</organism>
<evidence type="ECO:0000313" key="2">
    <source>
        <dbReference type="Proteomes" id="UP000592780"/>
    </source>
</evidence>
<proteinExistence type="predicted"/>
<evidence type="ECO:0000313" key="1">
    <source>
        <dbReference type="EMBL" id="MBB5424076.1"/>
    </source>
</evidence>
<reference evidence="1 2" key="1">
    <citation type="submission" date="2020-08" db="EMBL/GenBank/DDBJ databases">
        <title>Genomic Encyclopedia of Type Strains, Phase IV (KMG-V): Genome sequencing to study the core and pangenomes of soil and plant-associated prokaryotes.</title>
        <authorList>
            <person name="Whitman W."/>
        </authorList>
    </citation>
    <scope>NUCLEOTIDE SEQUENCE [LARGE SCALE GENOMIC DNA]</scope>
    <source>
        <strain evidence="1 2">JPY158</strain>
    </source>
</reference>
<gene>
    <name evidence="1" type="ORF">HDG40_002220</name>
</gene>
<dbReference type="EMBL" id="JACHDD010000003">
    <property type="protein sequence ID" value="MBB5424076.1"/>
    <property type="molecule type" value="Genomic_DNA"/>
</dbReference>
<sequence>MASAVVSFGGYAFVAQAQPDLVHFRKHTELAQNRYSDRPELNPSPQRILVIQVHKDPRIELWLDSLYATTRDECMAQTAFASLVGAPDVPQGVYDSVRLPASQSDFSVRFFLDRYLPGRCNWQPMGIGHSEFLPEDADHPNVNSGIVGIAHRELTPWGPIGLSETENAWVCHRGENSGTHVEELFCTSKPGSGEKQSMSIAGGLVKIEFRLAPD</sequence>